<keyword evidence="2" id="KW-0812">Transmembrane</keyword>
<evidence type="ECO:0000256" key="3">
    <source>
        <dbReference type="SAM" id="SignalP"/>
    </source>
</evidence>
<feature type="transmembrane region" description="Helical" evidence="2">
    <location>
        <begin position="373"/>
        <end position="400"/>
    </location>
</feature>
<feature type="compositionally biased region" description="Acidic residues" evidence="1">
    <location>
        <begin position="508"/>
        <end position="517"/>
    </location>
</feature>
<feature type="region of interest" description="Disordered" evidence="1">
    <location>
        <begin position="508"/>
        <end position="539"/>
    </location>
</feature>
<dbReference type="InterPro" id="IPR040346">
    <property type="entry name" value="GEX1/Brambleberry"/>
</dbReference>
<evidence type="ECO:0000313" key="4">
    <source>
        <dbReference type="EMBL" id="KAF2880701.1"/>
    </source>
</evidence>
<dbReference type="AlphaFoldDB" id="A0A8K0C8D7"/>
<feature type="compositionally biased region" description="Polar residues" evidence="1">
    <location>
        <begin position="469"/>
        <end position="490"/>
    </location>
</feature>
<dbReference type="Proteomes" id="UP000801492">
    <property type="component" value="Unassembled WGS sequence"/>
</dbReference>
<dbReference type="EMBL" id="VTPC01090924">
    <property type="protein sequence ID" value="KAF2880701.1"/>
    <property type="molecule type" value="Genomic_DNA"/>
</dbReference>
<gene>
    <name evidence="4" type="ORF">ILUMI_25472</name>
</gene>
<keyword evidence="5" id="KW-1185">Reference proteome</keyword>
<sequence>MQIKRNVFIILILYNITCGNADLIDYFKSIGSYLGYSKKEQLYLNDDILDHTVPYEVSVPDEKFISEAAKLTGVALSELDSCQHRVVLKLQTSCDKMNDEQLAKMAVMLLNCQSAVEGRKVYPCTDTMSIKDCTSSMDPDTWNSYHLMSNRARAVCYSVRQIQFRGLTEHTVNRLMDAARNQLFTLDKLAKDQENLHNLAEQSLISVAEGQEQLSQQQKDLQKAQLYGQLAIENNIKRLADEKQLILETHEQLTQMTLTVQQKLNQASSYLQKHADESRINHQELLDDLIAIQNKAQIIFQRIEDSSELLLKQSEAARLQYEATLMQLAEVNATVHSLVVLVGGTRKALEERLAWISAALGGTDVAIDRLYAIMWHVVFLLLAMITCAFLGARTITRLIVASLPPMNLVLTLQRSSHAMDVIELTIAIISLIFVQTMIFAIMIVWKSKIPQQALPWIKHKLTPKRNIKSTENSSLSSHLHSPQTVSHNNGETYSRYEYHSSLRTKELNEDEAEDDYDVSSPVSTLRNRSYSSRSRSRTPLSLNGTYRTACNAKTRMGTPCKLSSLPGRDYCYKHVTGDSIFAG</sequence>
<evidence type="ECO:0000256" key="2">
    <source>
        <dbReference type="SAM" id="Phobius"/>
    </source>
</evidence>
<keyword evidence="2" id="KW-1133">Transmembrane helix</keyword>
<name>A0A8K0C8D7_IGNLU</name>
<evidence type="ECO:0000256" key="1">
    <source>
        <dbReference type="SAM" id="MobiDB-lite"/>
    </source>
</evidence>
<accession>A0A8K0C8D7</accession>
<reference evidence="4" key="1">
    <citation type="submission" date="2019-08" db="EMBL/GenBank/DDBJ databases">
        <title>The genome of the North American firefly Photinus pyralis.</title>
        <authorList>
            <consortium name="Photinus pyralis genome working group"/>
            <person name="Fallon T.R."/>
            <person name="Sander Lower S.E."/>
            <person name="Weng J.-K."/>
        </authorList>
    </citation>
    <scope>NUCLEOTIDE SEQUENCE</scope>
    <source>
        <strain evidence="4">TRF0915ILg1</strain>
        <tissue evidence="4">Whole body</tissue>
    </source>
</reference>
<dbReference type="OrthoDB" id="5978806at2759"/>
<comment type="caution">
    <text evidence="4">The sequence shown here is derived from an EMBL/GenBank/DDBJ whole genome shotgun (WGS) entry which is preliminary data.</text>
</comment>
<evidence type="ECO:0000313" key="5">
    <source>
        <dbReference type="Proteomes" id="UP000801492"/>
    </source>
</evidence>
<feature type="signal peptide" evidence="3">
    <location>
        <begin position="1"/>
        <end position="21"/>
    </location>
</feature>
<feature type="region of interest" description="Disordered" evidence="1">
    <location>
        <begin position="468"/>
        <end position="490"/>
    </location>
</feature>
<dbReference type="PANTHER" id="PTHR33538">
    <property type="entry name" value="PROTEIN GAMETE EXPRESSED 1"/>
    <property type="match status" value="1"/>
</dbReference>
<keyword evidence="2" id="KW-0472">Membrane</keyword>
<proteinExistence type="predicted"/>
<evidence type="ECO:0008006" key="6">
    <source>
        <dbReference type="Google" id="ProtNLM"/>
    </source>
</evidence>
<organism evidence="4 5">
    <name type="scientific">Ignelater luminosus</name>
    <name type="common">Cucubano</name>
    <name type="synonym">Pyrophorus luminosus</name>
    <dbReference type="NCBI Taxonomy" id="2038154"/>
    <lineage>
        <taxon>Eukaryota</taxon>
        <taxon>Metazoa</taxon>
        <taxon>Ecdysozoa</taxon>
        <taxon>Arthropoda</taxon>
        <taxon>Hexapoda</taxon>
        <taxon>Insecta</taxon>
        <taxon>Pterygota</taxon>
        <taxon>Neoptera</taxon>
        <taxon>Endopterygota</taxon>
        <taxon>Coleoptera</taxon>
        <taxon>Polyphaga</taxon>
        <taxon>Elateriformia</taxon>
        <taxon>Elateroidea</taxon>
        <taxon>Elateridae</taxon>
        <taxon>Agrypninae</taxon>
        <taxon>Pyrophorini</taxon>
        <taxon>Ignelater</taxon>
    </lineage>
</organism>
<feature type="chain" id="PRO_5035469525" description="Protein brambleberry" evidence="3">
    <location>
        <begin position="22"/>
        <end position="583"/>
    </location>
</feature>
<feature type="transmembrane region" description="Helical" evidence="2">
    <location>
        <begin position="421"/>
        <end position="445"/>
    </location>
</feature>
<keyword evidence="3" id="KW-0732">Signal</keyword>
<dbReference type="PANTHER" id="PTHR33538:SF1">
    <property type="entry name" value="PROTEIN BRAMBLEBERRY"/>
    <property type="match status" value="1"/>
</dbReference>
<protein>
    <recommendedName>
        <fullName evidence="6">Protein brambleberry</fullName>
    </recommendedName>
</protein>
<feature type="compositionally biased region" description="Low complexity" evidence="1">
    <location>
        <begin position="523"/>
        <end position="539"/>
    </location>
</feature>